<dbReference type="AlphaFoldDB" id="A0AAV9U618"/>
<comment type="caution">
    <text evidence="2">The sequence shown here is derived from an EMBL/GenBank/DDBJ whole genome shotgun (WGS) entry which is preliminary data.</text>
</comment>
<name>A0AAV9U618_9PEZI</name>
<reference evidence="2 3" key="1">
    <citation type="submission" date="2019-10" db="EMBL/GenBank/DDBJ databases">
        <authorList>
            <person name="Palmer J.M."/>
        </authorList>
    </citation>
    <scope>NUCLEOTIDE SEQUENCE [LARGE SCALE GENOMIC DNA]</scope>
    <source>
        <strain evidence="2 3">TWF696</strain>
    </source>
</reference>
<gene>
    <name evidence="2" type="ORF">TWF696_001884</name>
</gene>
<dbReference type="PANTHER" id="PTHR34618">
    <property type="entry name" value="SURFACE PROTEIN MAS1, PUTATIVE-RELATED"/>
    <property type="match status" value="1"/>
</dbReference>
<evidence type="ECO:0000256" key="1">
    <source>
        <dbReference type="SAM" id="MobiDB-lite"/>
    </source>
</evidence>
<protein>
    <submittedName>
        <fullName evidence="2">Uncharacterized protein</fullName>
    </submittedName>
</protein>
<evidence type="ECO:0000313" key="2">
    <source>
        <dbReference type="EMBL" id="KAK6336322.1"/>
    </source>
</evidence>
<feature type="compositionally biased region" description="Acidic residues" evidence="1">
    <location>
        <begin position="320"/>
        <end position="335"/>
    </location>
</feature>
<proteinExistence type="predicted"/>
<dbReference type="EMBL" id="JAVHNQ010000011">
    <property type="protein sequence ID" value="KAK6336322.1"/>
    <property type="molecule type" value="Genomic_DNA"/>
</dbReference>
<sequence length="335" mass="37084">MAVWGDAEPARAPPVFGYDVNLPIGGTGLWPYQYDVTVFSSPIIPNPAVPRVWLSQGCGATLESLESYYAVAQPDKYPTAQVAQKYEWWHKQYIPNDLRAYINQVSETKKVCAAKTIPRVTRGGSLNWKVYTVNADGAGPFRCRIDTSGTGAQFGPWLQMNDKLQVPPLDTSKYSVLYSQVGQLGYIGVTIPSDLTCSGSYEGYDNVCMMRCENYAQNGPFGGCMAFQLRGPGNTDFGQKKVVEKPVEKVVVSKGFTETVTRMATQTVTVQPPQTRIDKYKRPMPTKTADPGYKIEGGKSEYYKRAARRAAKMARRAEVESEAETTGEEEGEEEQ</sequence>
<feature type="region of interest" description="Disordered" evidence="1">
    <location>
        <begin position="308"/>
        <end position="335"/>
    </location>
</feature>
<organism evidence="2 3">
    <name type="scientific">Orbilia brochopaga</name>
    <dbReference type="NCBI Taxonomy" id="3140254"/>
    <lineage>
        <taxon>Eukaryota</taxon>
        <taxon>Fungi</taxon>
        <taxon>Dikarya</taxon>
        <taxon>Ascomycota</taxon>
        <taxon>Pezizomycotina</taxon>
        <taxon>Orbiliomycetes</taxon>
        <taxon>Orbiliales</taxon>
        <taxon>Orbiliaceae</taxon>
        <taxon>Orbilia</taxon>
    </lineage>
</organism>
<keyword evidence="3" id="KW-1185">Reference proteome</keyword>
<dbReference type="Pfam" id="PF11327">
    <property type="entry name" value="Egh16-like"/>
    <property type="match status" value="1"/>
</dbReference>
<dbReference type="PANTHER" id="PTHR34618:SF1">
    <property type="entry name" value="SECRETED PROTEIN"/>
    <property type="match status" value="1"/>
</dbReference>
<accession>A0AAV9U618</accession>
<dbReference type="InterPro" id="IPR021476">
    <property type="entry name" value="Egh16-like"/>
</dbReference>
<dbReference type="Proteomes" id="UP001375240">
    <property type="component" value="Unassembled WGS sequence"/>
</dbReference>
<evidence type="ECO:0000313" key="3">
    <source>
        <dbReference type="Proteomes" id="UP001375240"/>
    </source>
</evidence>